<dbReference type="Proteomes" id="UP001271249">
    <property type="component" value="Unassembled WGS sequence"/>
</dbReference>
<gene>
    <name evidence="2" type="ORF">RFN29_25770</name>
</gene>
<organism evidence="2 3">
    <name type="scientific">Mesorhizobium captivum</name>
    <dbReference type="NCBI Taxonomy" id="3072319"/>
    <lineage>
        <taxon>Bacteria</taxon>
        <taxon>Pseudomonadati</taxon>
        <taxon>Pseudomonadota</taxon>
        <taxon>Alphaproteobacteria</taxon>
        <taxon>Hyphomicrobiales</taxon>
        <taxon>Phyllobacteriaceae</taxon>
        <taxon>Mesorhizobium</taxon>
    </lineage>
</organism>
<feature type="compositionally biased region" description="Basic and acidic residues" evidence="1">
    <location>
        <begin position="214"/>
        <end position="226"/>
    </location>
</feature>
<keyword evidence="3" id="KW-1185">Reference proteome</keyword>
<evidence type="ECO:0000313" key="3">
    <source>
        <dbReference type="Proteomes" id="UP001271249"/>
    </source>
</evidence>
<sequence length="233" mass="25637">MPKPITDNDVAVRITPQVIHWRDTASLMHWTDLKAAVDAARDVVVMVDQQCRAIEADGDLSPEGIARKRIEIAQKAMADLADFKPLKKAESSVARAVSTFQGQMTSLPKKPDHVADVMVAQEVRAHVAKQPSPATYVLNHLNNPQIVAAVLHAPAFLSSLEDTDLAVIKERAGQTLHPDQVRMSKEVTDALAHLREGIEAAKRLILERTDARHDRDDVMRSKKDSLSKAIAAE</sequence>
<comment type="caution">
    <text evidence="2">The sequence shown here is derived from an EMBL/GenBank/DDBJ whole genome shotgun (WGS) entry which is preliminary data.</text>
</comment>
<reference evidence="2 3" key="1">
    <citation type="submission" date="2023-08" db="EMBL/GenBank/DDBJ databases">
        <title>Implementing the SeqCode for naming new Mesorhizobium species isolated from Vachellia karroo root nodules.</title>
        <authorList>
            <person name="Van Lill M."/>
        </authorList>
    </citation>
    <scope>NUCLEOTIDE SEQUENCE [LARGE SCALE GENOMIC DNA]</scope>
    <source>
        <strain evidence="2 3">VK22B</strain>
    </source>
</reference>
<evidence type="ECO:0000256" key="1">
    <source>
        <dbReference type="SAM" id="MobiDB-lite"/>
    </source>
</evidence>
<evidence type="ECO:0000313" key="2">
    <source>
        <dbReference type="EMBL" id="MDX8494971.1"/>
    </source>
</evidence>
<name>A0ABU4Z6Z7_9HYPH</name>
<dbReference type="RefSeq" id="WP_320228766.1">
    <property type="nucleotide sequence ID" value="NZ_JAVIJC010000032.1"/>
</dbReference>
<proteinExistence type="predicted"/>
<dbReference type="EMBL" id="JAVIJC010000032">
    <property type="protein sequence ID" value="MDX8494971.1"/>
    <property type="molecule type" value="Genomic_DNA"/>
</dbReference>
<feature type="region of interest" description="Disordered" evidence="1">
    <location>
        <begin position="214"/>
        <end position="233"/>
    </location>
</feature>
<accession>A0ABU4Z6Z7</accession>
<protein>
    <submittedName>
        <fullName evidence="2">Uncharacterized protein</fullName>
    </submittedName>
</protein>